<sequence length="111" mass="12687">MYSFCKGCKACCLASEENSLCCTECIKYKRGNCDMHGLLLLQVEKIVAQYSAAEAALDDVEEELERAMAKVRWLRKQRKLWAEKMACAVRCGLDMIEELDRVEAEELAKEQ</sequence>
<reference evidence="2" key="1">
    <citation type="journal article" date="2020" name="Phytopathology">
        <title>Genome sequence of the chestnut blight fungus Cryphonectria parasitica EP155: A fundamental resource for an archetypical invasive plant pathogen.</title>
        <authorList>
            <person name="Crouch J.A."/>
            <person name="Dawe A."/>
            <person name="Aerts A."/>
            <person name="Barry K."/>
            <person name="Churchill A.C.L."/>
            <person name="Grimwood J."/>
            <person name="Hillman B."/>
            <person name="Milgroom M.G."/>
            <person name="Pangilinan J."/>
            <person name="Smith M."/>
            <person name="Salamov A."/>
            <person name="Schmutz J."/>
            <person name="Yadav J."/>
            <person name="Grigoriev I.V."/>
            <person name="Nuss D."/>
        </authorList>
    </citation>
    <scope>NUCLEOTIDE SEQUENCE</scope>
    <source>
        <strain evidence="2">EP155</strain>
    </source>
</reference>
<evidence type="ECO:0000256" key="1">
    <source>
        <dbReference type="SAM" id="Coils"/>
    </source>
</evidence>
<dbReference type="Proteomes" id="UP000803844">
    <property type="component" value="Unassembled WGS sequence"/>
</dbReference>
<dbReference type="RefSeq" id="XP_040774681.1">
    <property type="nucleotide sequence ID" value="XM_040917441.1"/>
</dbReference>
<dbReference type="AlphaFoldDB" id="A0A9P4XZN1"/>
<keyword evidence="1" id="KW-0175">Coiled coil</keyword>
<dbReference type="OrthoDB" id="4777221at2759"/>
<evidence type="ECO:0000313" key="3">
    <source>
        <dbReference type="Proteomes" id="UP000803844"/>
    </source>
</evidence>
<keyword evidence="3" id="KW-1185">Reference proteome</keyword>
<accession>A0A9P4XZN1</accession>
<dbReference type="EMBL" id="MU032349">
    <property type="protein sequence ID" value="KAF3763720.1"/>
    <property type="molecule type" value="Genomic_DNA"/>
</dbReference>
<name>A0A9P4XZN1_CRYP1</name>
<comment type="caution">
    <text evidence="2">The sequence shown here is derived from an EMBL/GenBank/DDBJ whole genome shotgun (WGS) entry which is preliminary data.</text>
</comment>
<organism evidence="2 3">
    <name type="scientific">Cryphonectria parasitica (strain ATCC 38755 / EP155)</name>
    <dbReference type="NCBI Taxonomy" id="660469"/>
    <lineage>
        <taxon>Eukaryota</taxon>
        <taxon>Fungi</taxon>
        <taxon>Dikarya</taxon>
        <taxon>Ascomycota</taxon>
        <taxon>Pezizomycotina</taxon>
        <taxon>Sordariomycetes</taxon>
        <taxon>Sordariomycetidae</taxon>
        <taxon>Diaporthales</taxon>
        <taxon>Cryphonectriaceae</taxon>
        <taxon>Cryphonectria-Endothia species complex</taxon>
        <taxon>Cryphonectria</taxon>
    </lineage>
</organism>
<feature type="coiled-coil region" evidence="1">
    <location>
        <begin position="43"/>
        <end position="77"/>
    </location>
</feature>
<proteinExistence type="predicted"/>
<protein>
    <submittedName>
        <fullName evidence="2">Uncharacterized protein</fullName>
    </submittedName>
</protein>
<gene>
    <name evidence="2" type="ORF">M406DRAFT_261445</name>
</gene>
<evidence type="ECO:0000313" key="2">
    <source>
        <dbReference type="EMBL" id="KAF3763720.1"/>
    </source>
</evidence>
<dbReference type="GeneID" id="63834570"/>